<protein>
    <submittedName>
        <fullName evidence="3">MD-2-related lipid recognition domain-containing protein / ML domain-containing protein</fullName>
    </submittedName>
</protein>
<accession>A0A1D6F9G8</accession>
<dbReference type="OMA" id="TCLTFNT"/>
<name>A0A1D6F9G8_MAIZE</name>
<reference evidence="3" key="1">
    <citation type="submission" date="2015-12" db="EMBL/GenBank/DDBJ databases">
        <title>Update maize B73 reference genome by single molecule sequencing technologies.</title>
        <authorList>
            <consortium name="Maize Genome Sequencing Project"/>
            <person name="Ware D."/>
        </authorList>
    </citation>
    <scope>NUCLEOTIDE SEQUENCE [LARGE SCALE GENOMIC DNA]</scope>
    <source>
        <tissue evidence="3">Seedling</tissue>
    </source>
</reference>
<dbReference type="eggNOG" id="KOG4680">
    <property type="taxonomic scope" value="Eukaryota"/>
</dbReference>
<sequence>MSPLVRVLAPHATSTQAAQPRAVAMASKHLVLAACLLLLLPTASVATDVDYCSKKDYPVKVSGVQILPDPVEPGKPATFKISASTDKTIEKGKLVIDVKYFFFYVHSETRDICGETSCPATGDFVLSHQQTLPGFTPPGSYTIYMKIVGDDNEELSCISFGFSIGFVASS</sequence>
<dbReference type="IntAct" id="A0A1D6F9G8">
    <property type="interactions" value="16"/>
</dbReference>
<dbReference type="GO" id="GO:0032366">
    <property type="term" value="P:intracellular sterol transport"/>
    <property type="evidence" value="ECO:0007669"/>
    <property type="project" value="InterPro"/>
</dbReference>
<dbReference type="InterPro" id="IPR003172">
    <property type="entry name" value="ML_dom"/>
</dbReference>
<gene>
    <name evidence="3" type="ORF">ZEAMMB73_Zm00001d007884</name>
</gene>
<dbReference type="Pfam" id="PF02221">
    <property type="entry name" value="E1_DerP2_DerF2"/>
    <property type="match status" value="1"/>
</dbReference>
<dbReference type="PaxDb" id="4577-GRMZM5G851654_P01"/>
<dbReference type="SMART" id="SM00737">
    <property type="entry name" value="ML"/>
    <property type="match status" value="1"/>
</dbReference>
<dbReference type="CDD" id="cd00917">
    <property type="entry name" value="PG-PI_TP"/>
    <property type="match status" value="1"/>
</dbReference>
<dbReference type="InParanoid" id="A0A1D6F9G8"/>
<dbReference type="GO" id="GO:0032934">
    <property type="term" value="F:sterol binding"/>
    <property type="evidence" value="ECO:0007669"/>
    <property type="project" value="InterPro"/>
</dbReference>
<dbReference type="EMBL" id="CM007648">
    <property type="protein sequence ID" value="ONM27792.1"/>
    <property type="molecule type" value="Genomic_DNA"/>
</dbReference>
<dbReference type="InterPro" id="IPR039670">
    <property type="entry name" value="NPC2-like"/>
</dbReference>
<evidence type="ECO:0000259" key="2">
    <source>
        <dbReference type="SMART" id="SM00737"/>
    </source>
</evidence>
<dbReference type="InterPro" id="IPR014756">
    <property type="entry name" value="Ig_E-set"/>
</dbReference>
<dbReference type="FunCoup" id="A0A1D6F9G8">
    <property type="interactions" value="273"/>
</dbReference>
<dbReference type="PANTHER" id="PTHR11306">
    <property type="entry name" value="NIEMANN PICK TYPE C2 PROTEIN NPC2-RELATED"/>
    <property type="match status" value="1"/>
</dbReference>
<feature type="domain" description="MD-2-related lipid-recognition" evidence="2">
    <location>
        <begin position="49"/>
        <end position="162"/>
    </location>
</feature>
<dbReference type="FunFam" id="2.60.40.770:FF:000002">
    <property type="entry name" value="putative phosphatidylglycerol/phosphatidylinositol transfer protein DDB_G0282179"/>
    <property type="match status" value="1"/>
</dbReference>
<keyword evidence="1" id="KW-0732">Signal</keyword>
<dbReference type="Gene3D" id="2.60.40.770">
    <property type="match status" value="1"/>
</dbReference>
<organism evidence="3">
    <name type="scientific">Zea mays</name>
    <name type="common">Maize</name>
    <dbReference type="NCBI Taxonomy" id="4577"/>
    <lineage>
        <taxon>Eukaryota</taxon>
        <taxon>Viridiplantae</taxon>
        <taxon>Streptophyta</taxon>
        <taxon>Embryophyta</taxon>
        <taxon>Tracheophyta</taxon>
        <taxon>Spermatophyta</taxon>
        <taxon>Magnoliopsida</taxon>
        <taxon>Liliopsida</taxon>
        <taxon>Poales</taxon>
        <taxon>Poaceae</taxon>
        <taxon>PACMAD clade</taxon>
        <taxon>Panicoideae</taxon>
        <taxon>Andropogonodae</taxon>
        <taxon>Andropogoneae</taxon>
        <taxon>Tripsacinae</taxon>
        <taxon>Zea</taxon>
    </lineage>
</organism>
<dbReference type="PANTHER" id="PTHR11306:SF62">
    <property type="entry name" value="OS07G0159800 PROTEIN"/>
    <property type="match status" value="1"/>
</dbReference>
<dbReference type="ExpressionAtlas" id="A0A1D6F9G8">
    <property type="expression patterns" value="baseline and differential"/>
</dbReference>
<dbReference type="InterPro" id="IPR033917">
    <property type="entry name" value="ML_PG-PI_TP"/>
</dbReference>
<proteinExistence type="predicted"/>
<dbReference type="SMR" id="A0A1D6F9G8"/>
<dbReference type="AlphaFoldDB" id="A0A1D6F9G8"/>
<evidence type="ECO:0000313" key="3">
    <source>
        <dbReference type="EMBL" id="ONM27792.1"/>
    </source>
</evidence>
<evidence type="ECO:0000256" key="1">
    <source>
        <dbReference type="ARBA" id="ARBA00022729"/>
    </source>
</evidence>
<dbReference type="SUPFAM" id="SSF81296">
    <property type="entry name" value="E set domains"/>
    <property type="match status" value="1"/>
</dbReference>